<comment type="subcellular location">
    <subcellularLocation>
        <location evidence="7">Cell membrane</location>
    </subcellularLocation>
</comment>
<evidence type="ECO:0000313" key="10">
    <source>
        <dbReference type="Proteomes" id="UP001216189"/>
    </source>
</evidence>
<evidence type="ECO:0000256" key="1">
    <source>
        <dbReference type="ARBA" id="ARBA00004713"/>
    </source>
</evidence>
<protein>
    <recommendedName>
        <fullName evidence="3 7">3-deoxy-D-manno-octulosonic acid transferase</fullName>
        <shortName evidence="7">Kdo transferase</shortName>
        <ecNumber evidence="2 7">2.4.99.12</ecNumber>
    </recommendedName>
    <alternativeName>
        <fullName evidence="5 7">Lipid IV(A) 3-deoxy-D-manno-octulosonic acid transferase</fullName>
    </alternativeName>
</protein>
<dbReference type="InterPro" id="IPR039901">
    <property type="entry name" value="Kdotransferase"/>
</dbReference>
<name>A0ABT5V433_9VIBR</name>
<comment type="similarity">
    <text evidence="7">Belongs to the glycosyltransferase group 1 family.</text>
</comment>
<feature type="domain" description="3-deoxy-D-manno-octulosonic-acid transferase N-terminal" evidence="8">
    <location>
        <begin position="33"/>
        <end position="209"/>
    </location>
</feature>
<dbReference type="PANTHER" id="PTHR42755">
    <property type="entry name" value="3-DEOXY-MANNO-OCTULOSONATE CYTIDYLYLTRANSFERASE"/>
    <property type="match status" value="1"/>
</dbReference>
<organism evidence="9 10">
    <name type="scientific">Vibrio chanodichtyis</name>
    <dbReference type="NCBI Taxonomy" id="3027932"/>
    <lineage>
        <taxon>Bacteria</taxon>
        <taxon>Pseudomonadati</taxon>
        <taxon>Pseudomonadota</taxon>
        <taxon>Gammaproteobacteria</taxon>
        <taxon>Vibrionales</taxon>
        <taxon>Vibrionaceae</taxon>
        <taxon>Vibrio</taxon>
    </lineage>
</organism>
<keyword evidence="9" id="KW-0328">Glycosyltransferase</keyword>
<keyword evidence="7" id="KW-0472">Membrane</keyword>
<comment type="caution">
    <text evidence="9">The sequence shown here is derived from an EMBL/GenBank/DDBJ whole genome shotgun (WGS) entry which is preliminary data.</text>
</comment>
<evidence type="ECO:0000256" key="2">
    <source>
        <dbReference type="ARBA" id="ARBA00012621"/>
    </source>
</evidence>
<accession>A0ABT5V433</accession>
<dbReference type="Proteomes" id="UP001216189">
    <property type="component" value="Unassembled WGS sequence"/>
</dbReference>
<dbReference type="SUPFAM" id="SSF53756">
    <property type="entry name" value="UDP-Glycosyltransferase/glycogen phosphorylase"/>
    <property type="match status" value="1"/>
</dbReference>
<dbReference type="GO" id="GO:0043842">
    <property type="term" value="F:Kdo transferase activity"/>
    <property type="evidence" value="ECO:0007669"/>
    <property type="project" value="UniProtKB-EC"/>
</dbReference>
<dbReference type="RefSeq" id="WP_274723281.1">
    <property type="nucleotide sequence ID" value="NZ_JARBFT010000011.1"/>
</dbReference>
<dbReference type="EMBL" id="JARBFT010000011">
    <property type="protein sequence ID" value="MDE1515563.1"/>
    <property type="molecule type" value="Genomic_DNA"/>
</dbReference>
<comment type="catalytic activity">
    <reaction evidence="6 7">
        <text>lipid IVA (E. coli) + CMP-3-deoxy-beta-D-manno-octulosonate = alpha-Kdo-(2-&gt;6)-lipid IVA (E. coli) + CMP + H(+)</text>
        <dbReference type="Rhea" id="RHEA:28066"/>
        <dbReference type="ChEBI" id="CHEBI:15378"/>
        <dbReference type="ChEBI" id="CHEBI:58603"/>
        <dbReference type="ChEBI" id="CHEBI:60364"/>
        <dbReference type="ChEBI" id="CHEBI:60377"/>
        <dbReference type="ChEBI" id="CHEBI:85987"/>
        <dbReference type="EC" id="2.4.99.12"/>
    </reaction>
</comment>
<dbReference type="InterPro" id="IPR007507">
    <property type="entry name" value="Glycos_transf_N"/>
</dbReference>
<evidence type="ECO:0000313" key="9">
    <source>
        <dbReference type="EMBL" id="MDE1515563.1"/>
    </source>
</evidence>
<evidence type="ECO:0000256" key="4">
    <source>
        <dbReference type="ARBA" id="ARBA00022679"/>
    </source>
</evidence>
<dbReference type="Gene3D" id="3.40.50.11720">
    <property type="entry name" value="3-Deoxy-D-manno-octulosonic-acid transferase, N-terminal domain"/>
    <property type="match status" value="1"/>
</dbReference>
<evidence type="ECO:0000256" key="5">
    <source>
        <dbReference type="ARBA" id="ARBA00031445"/>
    </source>
</evidence>
<keyword evidence="4 7" id="KW-0808">Transferase</keyword>
<reference evidence="9 10" key="1">
    <citation type="submission" date="2023-02" db="EMBL/GenBank/DDBJ databases">
        <title>Vibrio intestini sp. nov., a close relative of Vibrio cholerae isolated from the intestine of Healthy Culter dabryi.</title>
        <authorList>
            <person name="Wu N."/>
        </authorList>
    </citation>
    <scope>NUCLEOTIDE SEQUENCE [LARGE SCALE GENOMIC DNA]</scope>
    <source>
        <strain evidence="9 10">DSL-7</strain>
    </source>
</reference>
<evidence type="ECO:0000256" key="7">
    <source>
        <dbReference type="RuleBase" id="RU365103"/>
    </source>
</evidence>
<keyword evidence="7" id="KW-1003">Cell membrane</keyword>
<dbReference type="EC" id="2.4.99.12" evidence="2 7"/>
<dbReference type="InterPro" id="IPR038107">
    <property type="entry name" value="Glycos_transf_N_sf"/>
</dbReference>
<keyword evidence="7" id="KW-0448">Lipopolysaccharide biosynthesis</keyword>
<sequence>MRLLYTLLLILASPLLLYSLYKNRAEKPAFGSRWKEHWGFTPKIDGQHPIWIHAVSVGESIAAIPVIKALKQAQPHRTILVTTTTSTGAEQIAKLGDLVEHRYMPLDFAWCVRRFLRTVQPAQLLIVETELWPNTLRTVHQQNIPITVINARLSERSYLRYQKFSALFNLIRPYVDQILCQYPSDAERFIRLGFHPEQVQVTGSIKFDIEIPPTVIEQGHQLRQQLGAQRPVWIAASTHQGEDDIVLNAHQILLNDFPDALLILVPRHPERFDGVFELCTQHGFTTQRRTSPASIDTNSQVYLADTMGEMLLLLSAADICFMGGSLLGDKVGGHNLLEPAALGKPLLNGPSYYNFQEIAKMLIDLNVMTICLDEKQIKFKLNIFFKNHEQIKSHKIKLLDFFKKNNGAVTKTLECIKSQIQRTA</sequence>
<comment type="pathway">
    <text evidence="1 7">Bacterial outer membrane biogenesis; LPS core biosynthesis.</text>
</comment>
<proteinExistence type="inferred from homology"/>
<comment type="function">
    <text evidence="7">Involved in lipopolysaccharide (LPS) biosynthesis. Catalyzes the transfer of 3-deoxy-D-manno-octulosonate (Kdo) residue(s) from CMP-Kdo to lipid IV(A), the tetraacyldisaccharide-1,4'-bisphosphate precursor of lipid A.</text>
</comment>
<evidence type="ECO:0000256" key="6">
    <source>
        <dbReference type="ARBA" id="ARBA00049183"/>
    </source>
</evidence>
<keyword evidence="10" id="KW-1185">Reference proteome</keyword>
<dbReference type="PANTHER" id="PTHR42755:SF1">
    <property type="entry name" value="3-DEOXY-D-MANNO-OCTULOSONIC ACID TRANSFERASE, MITOCHONDRIAL-RELATED"/>
    <property type="match status" value="1"/>
</dbReference>
<evidence type="ECO:0000256" key="3">
    <source>
        <dbReference type="ARBA" id="ARBA00019077"/>
    </source>
</evidence>
<dbReference type="Pfam" id="PF04413">
    <property type="entry name" value="Glycos_transf_N"/>
    <property type="match status" value="1"/>
</dbReference>
<dbReference type="Gene3D" id="3.40.50.2000">
    <property type="entry name" value="Glycogen Phosphorylase B"/>
    <property type="match status" value="1"/>
</dbReference>
<gene>
    <name evidence="9" type="primary">waaA</name>
    <name evidence="9" type="ORF">PUN32_11130</name>
</gene>
<evidence type="ECO:0000259" key="8">
    <source>
        <dbReference type="Pfam" id="PF04413"/>
    </source>
</evidence>
<dbReference type="NCBIfam" id="NF004388">
    <property type="entry name" value="PRK05749.1-4"/>
    <property type="match status" value="1"/>
</dbReference>